<dbReference type="InParanoid" id="D7FLR8"/>
<feature type="region of interest" description="Disordered" evidence="1">
    <location>
        <begin position="102"/>
        <end position="127"/>
    </location>
</feature>
<evidence type="ECO:0000256" key="1">
    <source>
        <dbReference type="SAM" id="MobiDB-lite"/>
    </source>
</evidence>
<reference evidence="2 3" key="1">
    <citation type="journal article" date="2010" name="Nature">
        <title>The Ectocarpus genome and the independent evolution of multicellularity in brown algae.</title>
        <authorList>
            <person name="Cock J.M."/>
            <person name="Sterck L."/>
            <person name="Rouze P."/>
            <person name="Scornet D."/>
            <person name="Allen A.E."/>
            <person name="Amoutzias G."/>
            <person name="Anthouard V."/>
            <person name="Artiguenave F."/>
            <person name="Aury J.M."/>
            <person name="Badger J.H."/>
            <person name="Beszteri B."/>
            <person name="Billiau K."/>
            <person name="Bonnet E."/>
            <person name="Bothwell J.H."/>
            <person name="Bowler C."/>
            <person name="Boyen C."/>
            <person name="Brownlee C."/>
            <person name="Carrano C.J."/>
            <person name="Charrier B."/>
            <person name="Cho G.Y."/>
            <person name="Coelho S.M."/>
            <person name="Collen J."/>
            <person name="Corre E."/>
            <person name="Da Silva C."/>
            <person name="Delage L."/>
            <person name="Delaroque N."/>
            <person name="Dittami S.M."/>
            <person name="Doulbeau S."/>
            <person name="Elias M."/>
            <person name="Farnham G."/>
            <person name="Gachon C.M."/>
            <person name="Gschloessl B."/>
            <person name="Heesch S."/>
            <person name="Jabbari K."/>
            <person name="Jubin C."/>
            <person name="Kawai H."/>
            <person name="Kimura K."/>
            <person name="Kloareg B."/>
            <person name="Kupper F.C."/>
            <person name="Lang D."/>
            <person name="Le Bail A."/>
            <person name="Leblanc C."/>
            <person name="Lerouge P."/>
            <person name="Lohr M."/>
            <person name="Lopez P.J."/>
            <person name="Martens C."/>
            <person name="Maumus F."/>
            <person name="Michel G."/>
            <person name="Miranda-Saavedra D."/>
            <person name="Morales J."/>
            <person name="Moreau H."/>
            <person name="Motomura T."/>
            <person name="Nagasato C."/>
            <person name="Napoli C.A."/>
            <person name="Nelson D.R."/>
            <person name="Nyvall-Collen P."/>
            <person name="Peters A.F."/>
            <person name="Pommier C."/>
            <person name="Potin P."/>
            <person name="Poulain J."/>
            <person name="Quesneville H."/>
            <person name="Read B."/>
            <person name="Rensing S.A."/>
            <person name="Ritter A."/>
            <person name="Rousvoal S."/>
            <person name="Samanta M."/>
            <person name="Samson G."/>
            <person name="Schroeder D.C."/>
            <person name="Segurens B."/>
            <person name="Strittmatter M."/>
            <person name="Tonon T."/>
            <person name="Tregear J.W."/>
            <person name="Valentin K."/>
            <person name="von Dassow P."/>
            <person name="Yamagishi T."/>
            <person name="Van de Peer Y."/>
            <person name="Wincker P."/>
        </authorList>
    </citation>
    <scope>NUCLEOTIDE SEQUENCE [LARGE SCALE GENOMIC DNA]</scope>
    <source>
        <strain evidence="3">Ec32 / CCAP1310/4</strain>
    </source>
</reference>
<dbReference type="Proteomes" id="UP000002630">
    <property type="component" value="Linkage Group LG09"/>
</dbReference>
<proteinExistence type="predicted"/>
<name>D7FLR8_ECTSI</name>
<protein>
    <submittedName>
        <fullName evidence="2">Uncharacterized protein</fullName>
    </submittedName>
</protein>
<feature type="region of interest" description="Disordered" evidence="1">
    <location>
        <begin position="43"/>
        <end position="77"/>
    </location>
</feature>
<accession>D7FLR8</accession>
<gene>
    <name evidence="2" type="ORF">Esi_0160_0037</name>
</gene>
<evidence type="ECO:0000313" key="2">
    <source>
        <dbReference type="EMBL" id="CBJ29743.1"/>
    </source>
</evidence>
<dbReference type="EMBL" id="FN649734">
    <property type="protein sequence ID" value="CBJ29743.1"/>
    <property type="molecule type" value="Genomic_DNA"/>
</dbReference>
<dbReference type="AlphaFoldDB" id="D7FLR8"/>
<dbReference type="EMBL" id="FN648144">
    <property type="protein sequence ID" value="CBJ29743.1"/>
    <property type="molecule type" value="Genomic_DNA"/>
</dbReference>
<keyword evidence="3" id="KW-1185">Reference proteome</keyword>
<evidence type="ECO:0000313" key="3">
    <source>
        <dbReference type="Proteomes" id="UP000002630"/>
    </source>
</evidence>
<sequence>MMMMMAMNGDRSGDHCENFDDENNDNDNDNDGTCGDRYCTFCSGREHGQRNYSTSCQLDGDEDDRGGPGASLGGVSSSVCTASTGTMSWYTQNRGYYQEGQVLSEGEEQEEEVVREGGLGRGEGEYDDNDVEMARRLLCAALGS</sequence>
<organism evidence="2 3">
    <name type="scientific">Ectocarpus siliculosus</name>
    <name type="common">Brown alga</name>
    <name type="synonym">Conferva siliculosa</name>
    <dbReference type="NCBI Taxonomy" id="2880"/>
    <lineage>
        <taxon>Eukaryota</taxon>
        <taxon>Sar</taxon>
        <taxon>Stramenopiles</taxon>
        <taxon>Ochrophyta</taxon>
        <taxon>PX clade</taxon>
        <taxon>Phaeophyceae</taxon>
        <taxon>Ectocarpales</taxon>
        <taxon>Ectocarpaceae</taxon>
        <taxon>Ectocarpus</taxon>
    </lineage>
</organism>